<keyword evidence="8 26" id="KW-0479">Metal-binding</keyword>
<keyword evidence="6" id="KW-0091">Biomineralization</keyword>
<feature type="binding site" evidence="26">
    <location>
        <position position="175"/>
    </location>
    <ligand>
        <name>Mg(2+)</name>
        <dbReference type="ChEBI" id="CHEBI:18420"/>
    </ligand>
</feature>
<feature type="binding site" evidence="26">
    <location>
        <position position="62"/>
    </location>
    <ligand>
        <name>Mg(2+)</name>
        <dbReference type="ChEBI" id="CHEBI:18420"/>
    </ligand>
</feature>
<dbReference type="PANTHER" id="PTHR11596">
    <property type="entry name" value="ALKALINE PHOSPHATASE"/>
    <property type="match status" value="1"/>
</dbReference>
<evidence type="ECO:0000256" key="8">
    <source>
        <dbReference type="ARBA" id="ARBA00022723"/>
    </source>
</evidence>
<feature type="binding site" evidence="26">
    <location>
        <position position="333"/>
    </location>
    <ligand>
        <name>Mg(2+)</name>
        <dbReference type="ChEBI" id="CHEBI:18420"/>
    </ligand>
</feature>
<evidence type="ECO:0000256" key="15">
    <source>
        <dbReference type="ARBA" id="ARBA00036105"/>
    </source>
</evidence>
<evidence type="ECO:0000256" key="5">
    <source>
        <dbReference type="ARBA" id="ARBA00022475"/>
    </source>
</evidence>
<feature type="binding site" evidence="26">
    <location>
        <position position="338"/>
    </location>
    <ligand>
        <name>Zn(2+)</name>
        <dbReference type="ChEBI" id="CHEBI:29105"/>
        <label>2</label>
    </ligand>
</feature>
<evidence type="ECO:0000256" key="19">
    <source>
        <dbReference type="ARBA" id="ARBA00042603"/>
    </source>
</evidence>
<evidence type="ECO:0000256" key="4">
    <source>
        <dbReference type="ARBA" id="ARBA00012647"/>
    </source>
</evidence>
<dbReference type="FunFam" id="3.40.720.10:FF:000008">
    <property type="entry name" value="Alkaline phosphatase"/>
    <property type="match status" value="1"/>
</dbReference>
<dbReference type="Proteomes" id="UP001634394">
    <property type="component" value="Unassembled WGS sequence"/>
</dbReference>
<sequence length="526" mass="58163">MKTLILFILVTSPYGYLTGPNIPLNEKSQIFWNQKALADLKKQMSVTDNNNIAKNVIMFLGDGMGPTTVTAARILRGQLNGQPGEETVLAFDDFPNIGLSKTYNVDRQTSDSAGTATAYLCGVKANYYTVGLDATATASDCLTQTGKEVTSIMDWSKSAGKSVGVVSTARITHASPAGCYAHVADRYWEGDVNLVGIAGNCKDVAYQLVHDNNDIDVLLGGGRRYFMLNNQTDPEYGKVDSSHRKDGQDLIKEWKDDKMRRNKQNSYVWNKQQFDAVKPENVDYLLGLFEPNHMQYELERNTSPQGEPSLAEMTRKAIQILQKNDKGFFLFVEGGRIDHAHHDSLAKKALHEVLAMEDAIKVAMEITDEQDTLIVVTADHSQVFDISGYPYRGNDIFGLVTPIASDELPLDNLSYSTLIYGNGPNGKRTNLTGVDMHHKDFAFPSAVPLPWETHGGEDVAIYARGPMSHLFRSTHEQNYIPHVMAFASCVGAYQNKCDRPVSSRAEQALSLSVLSLSVFVVLLNKM</sequence>
<dbReference type="EC" id="3.1.3.1" evidence="4"/>
<dbReference type="AlphaFoldDB" id="A0ABD3VLA9"/>
<keyword evidence="7" id="KW-0336">GPI-anchor</keyword>
<keyword evidence="28" id="KW-0732">Signal</keyword>
<comment type="cofactor">
    <cofactor evidence="26">
        <name>Zn(2+)</name>
        <dbReference type="ChEBI" id="CHEBI:29105"/>
    </cofactor>
    <text evidence="26">Binds 2 Zn(2+) ions.</text>
</comment>
<name>A0ABD3VLA9_SINWO</name>
<evidence type="ECO:0000313" key="30">
    <source>
        <dbReference type="Proteomes" id="UP001634394"/>
    </source>
</evidence>
<dbReference type="Pfam" id="PF00245">
    <property type="entry name" value="Alk_phosphatase"/>
    <property type="match status" value="1"/>
</dbReference>
<evidence type="ECO:0000256" key="14">
    <source>
        <dbReference type="ARBA" id="ARBA00023288"/>
    </source>
</evidence>
<dbReference type="GO" id="GO:0004035">
    <property type="term" value="F:alkaline phosphatase activity"/>
    <property type="evidence" value="ECO:0007669"/>
    <property type="project" value="UniProtKB-EC"/>
</dbReference>
<evidence type="ECO:0000313" key="29">
    <source>
        <dbReference type="EMBL" id="KAL3862367.1"/>
    </source>
</evidence>
<evidence type="ECO:0000256" key="22">
    <source>
        <dbReference type="ARBA" id="ARBA00048929"/>
    </source>
</evidence>
<comment type="catalytic activity">
    <reaction evidence="21">
        <text>ATP + H2O = ADP + phosphate + H(+)</text>
        <dbReference type="Rhea" id="RHEA:13065"/>
        <dbReference type="ChEBI" id="CHEBI:15377"/>
        <dbReference type="ChEBI" id="CHEBI:15378"/>
        <dbReference type="ChEBI" id="CHEBI:30616"/>
        <dbReference type="ChEBI" id="CHEBI:43474"/>
        <dbReference type="ChEBI" id="CHEBI:456216"/>
    </reaction>
    <physiologicalReaction direction="left-to-right" evidence="21">
        <dbReference type="Rhea" id="RHEA:13066"/>
    </physiologicalReaction>
</comment>
<dbReference type="EMBL" id="JBJQND010000011">
    <property type="protein sequence ID" value="KAL3862367.1"/>
    <property type="molecule type" value="Genomic_DNA"/>
</dbReference>
<keyword evidence="30" id="KW-1185">Reference proteome</keyword>
<feature type="binding site" evidence="26">
    <location>
        <position position="173"/>
    </location>
    <ligand>
        <name>Mg(2+)</name>
        <dbReference type="ChEBI" id="CHEBI:18420"/>
    </ligand>
</feature>
<dbReference type="SUPFAM" id="SSF53649">
    <property type="entry name" value="Alkaline phosphatase-like"/>
    <property type="match status" value="1"/>
</dbReference>
<comment type="catalytic activity">
    <reaction evidence="23">
        <text>pyridoxal 5'-phosphate + H2O = pyridoxal + phosphate</text>
        <dbReference type="Rhea" id="RHEA:20533"/>
        <dbReference type="ChEBI" id="CHEBI:15377"/>
        <dbReference type="ChEBI" id="CHEBI:17310"/>
        <dbReference type="ChEBI" id="CHEBI:43474"/>
        <dbReference type="ChEBI" id="CHEBI:597326"/>
    </reaction>
    <physiologicalReaction direction="left-to-right" evidence="23">
        <dbReference type="Rhea" id="RHEA:20534"/>
    </physiologicalReaction>
</comment>
<comment type="subcellular location">
    <subcellularLocation>
        <location evidence="1">Cell membrane</location>
        <topology evidence="1">Lipid-anchor</topology>
        <topology evidence="1">GPI-anchor</topology>
    </subcellularLocation>
    <subcellularLocation>
        <location evidence="17">Extracellular vesicle membrane</location>
        <topology evidence="17">Lipid-anchor</topology>
        <topology evidence="17">GPI-anchor</topology>
    </subcellularLocation>
</comment>
<feature type="binding site" evidence="26">
    <location>
        <position position="342"/>
    </location>
    <ligand>
        <name>Zn(2+)</name>
        <dbReference type="ChEBI" id="CHEBI:29105"/>
        <label>2</label>
    </ligand>
</feature>
<comment type="catalytic activity">
    <reaction evidence="15">
        <text>a phosphate monoester + H2O = an alcohol + phosphate</text>
        <dbReference type="Rhea" id="RHEA:15017"/>
        <dbReference type="ChEBI" id="CHEBI:15377"/>
        <dbReference type="ChEBI" id="CHEBI:30879"/>
        <dbReference type="ChEBI" id="CHEBI:43474"/>
        <dbReference type="ChEBI" id="CHEBI:67140"/>
        <dbReference type="EC" id="3.1.3.1"/>
    </reaction>
    <physiologicalReaction direction="left-to-right" evidence="15">
        <dbReference type="Rhea" id="RHEA:15018"/>
    </physiologicalReaction>
</comment>
<evidence type="ECO:0000256" key="7">
    <source>
        <dbReference type="ARBA" id="ARBA00022622"/>
    </source>
</evidence>
<keyword evidence="5" id="KW-1003">Cell membrane</keyword>
<accession>A0ABD3VLA9</accession>
<evidence type="ECO:0000256" key="24">
    <source>
        <dbReference type="ARBA" id="ARBA00049526"/>
    </source>
</evidence>
<comment type="catalytic activity">
    <reaction evidence="24">
        <text>ADP + H2O = AMP + phosphate + H(+)</text>
        <dbReference type="Rhea" id="RHEA:61436"/>
        <dbReference type="ChEBI" id="CHEBI:15377"/>
        <dbReference type="ChEBI" id="CHEBI:15378"/>
        <dbReference type="ChEBI" id="CHEBI:43474"/>
        <dbReference type="ChEBI" id="CHEBI:456215"/>
        <dbReference type="ChEBI" id="CHEBI:456216"/>
    </reaction>
    <physiologicalReaction direction="left-to-right" evidence="24">
        <dbReference type="Rhea" id="RHEA:61437"/>
    </physiologicalReaction>
</comment>
<feature type="signal peptide" evidence="28">
    <location>
        <begin position="1"/>
        <end position="18"/>
    </location>
</feature>
<dbReference type="CDD" id="cd16012">
    <property type="entry name" value="ALP"/>
    <property type="match status" value="1"/>
</dbReference>
<evidence type="ECO:0000256" key="13">
    <source>
        <dbReference type="ARBA" id="ARBA00023180"/>
    </source>
</evidence>
<evidence type="ECO:0000256" key="9">
    <source>
        <dbReference type="ARBA" id="ARBA00022801"/>
    </source>
</evidence>
<evidence type="ECO:0000256" key="28">
    <source>
        <dbReference type="SAM" id="SignalP"/>
    </source>
</evidence>
<evidence type="ECO:0000256" key="1">
    <source>
        <dbReference type="ARBA" id="ARBA00004609"/>
    </source>
</evidence>
<organism evidence="29 30">
    <name type="scientific">Sinanodonta woodiana</name>
    <name type="common">Chinese pond mussel</name>
    <name type="synonym">Anodonta woodiana</name>
    <dbReference type="NCBI Taxonomy" id="1069815"/>
    <lineage>
        <taxon>Eukaryota</taxon>
        <taxon>Metazoa</taxon>
        <taxon>Spiralia</taxon>
        <taxon>Lophotrochozoa</taxon>
        <taxon>Mollusca</taxon>
        <taxon>Bivalvia</taxon>
        <taxon>Autobranchia</taxon>
        <taxon>Heteroconchia</taxon>
        <taxon>Palaeoheterodonta</taxon>
        <taxon>Unionida</taxon>
        <taxon>Unionoidea</taxon>
        <taxon>Unionidae</taxon>
        <taxon>Unioninae</taxon>
        <taxon>Sinanodonta</taxon>
    </lineage>
</organism>
<dbReference type="InterPro" id="IPR017850">
    <property type="entry name" value="Alkaline_phosphatase_core_sf"/>
</dbReference>
<feature type="binding site" evidence="26">
    <location>
        <position position="454"/>
    </location>
    <ligand>
        <name>Zn(2+)</name>
        <dbReference type="ChEBI" id="CHEBI:29105"/>
        <label>2</label>
    </ligand>
</feature>
<comment type="caution">
    <text evidence="29">The sequence shown here is derived from an EMBL/GenBank/DDBJ whole genome shotgun (WGS) entry which is preliminary data.</text>
</comment>
<evidence type="ECO:0000256" key="12">
    <source>
        <dbReference type="ARBA" id="ARBA00023136"/>
    </source>
</evidence>
<keyword evidence="12" id="KW-0472">Membrane</keyword>
<feature type="chain" id="PRO_5044758796" description="Alkaline phosphatase, tissue-nonspecific isozyme" evidence="28">
    <location>
        <begin position="19"/>
        <end position="526"/>
    </location>
</feature>
<evidence type="ECO:0000256" key="2">
    <source>
        <dbReference type="ARBA" id="ARBA00005984"/>
    </source>
</evidence>
<comment type="cofactor">
    <cofactor evidence="26">
        <name>Mg(2+)</name>
        <dbReference type="ChEBI" id="CHEBI:18420"/>
    </cofactor>
    <text evidence="26">Binds 1 Mg(2+) ion.</text>
</comment>
<dbReference type="GO" id="GO:0005886">
    <property type="term" value="C:plasma membrane"/>
    <property type="evidence" value="ECO:0007669"/>
    <property type="project" value="UniProtKB-SubCell"/>
</dbReference>
<keyword evidence="10 26" id="KW-0862">Zinc</keyword>
<comment type="catalytic activity">
    <reaction evidence="20">
        <text>diphosphate + H2O = 2 phosphate + H(+)</text>
        <dbReference type="Rhea" id="RHEA:24576"/>
        <dbReference type="ChEBI" id="CHEBI:15377"/>
        <dbReference type="ChEBI" id="CHEBI:15378"/>
        <dbReference type="ChEBI" id="CHEBI:33019"/>
        <dbReference type="ChEBI" id="CHEBI:43474"/>
    </reaction>
    <physiologicalReaction direction="left-to-right" evidence="20">
        <dbReference type="Rhea" id="RHEA:24577"/>
    </physiologicalReaction>
</comment>
<protein>
    <recommendedName>
        <fullName evidence="18">Alkaline phosphatase, tissue-nonspecific isozyme</fullName>
        <ecNumber evidence="4">3.1.3.1</ecNumber>
    </recommendedName>
    <alternativeName>
        <fullName evidence="19">Phosphoamidase</fullName>
    </alternativeName>
</protein>
<evidence type="ECO:0000256" key="11">
    <source>
        <dbReference type="ARBA" id="ARBA00022842"/>
    </source>
</evidence>
<evidence type="ECO:0000256" key="27">
    <source>
        <dbReference type="RuleBase" id="RU003946"/>
    </source>
</evidence>
<evidence type="ECO:0000256" key="17">
    <source>
        <dbReference type="ARBA" id="ARBA00037828"/>
    </source>
</evidence>
<feature type="binding site" evidence="26">
    <location>
        <position position="379"/>
    </location>
    <ligand>
        <name>Zn(2+)</name>
        <dbReference type="ChEBI" id="CHEBI:29105"/>
        <label>2</label>
    </ligand>
</feature>
<evidence type="ECO:0000256" key="23">
    <source>
        <dbReference type="ARBA" id="ARBA00049444"/>
    </source>
</evidence>
<evidence type="ECO:0000256" key="21">
    <source>
        <dbReference type="ARBA" id="ARBA00048778"/>
    </source>
</evidence>
<comment type="subunit">
    <text evidence="3">Homodimer.</text>
</comment>
<evidence type="ECO:0000256" key="3">
    <source>
        <dbReference type="ARBA" id="ARBA00011738"/>
    </source>
</evidence>
<feature type="binding site" evidence="26">
    <location>
        <position position="380"/>
    </location>
    <ligand>
        <name>Zn(2+)</name>
        <dbReference type="ChEBI" id="CHEBI:29105"/>
        <label>2</label>
    </ligand>
</feature>
<comment type="similarity">
    <text evidence="2 27">Belongs to the alkaline phosphatase family.</text>
</comment>
<proteinExistence type="inferred from homology"/>
<evidence type="ECO:0000256" key="18">
    <source>
        <dbReference type="ARBA" id="ARBA00040525"/>
    </source>
</evidence>
<evidence type="ECO:0000256" key="16">
    <source>
        <dbReference type="ARBA" id="ARBA00036923"/>
    </source>
</evidence>
<comment type="catalytic activity">
    <reaction evidence="22">
        <text>phosphoethanolamine + H2O = ethanolamine + phosphate</text>
        <dbReference type="Rhea" id="RHEA:16089"/>
        <dbReference type="ChEBI" id="CHEBI:15377"/>
        <dbReference type="ChEBI" id="CHEBI:43474"/>
        <dbReference type="ChEBI" id="CHEBI:57603"/>
        <dbReference type="ChEBI" id="CHEBI:58190"/>
    </reaction>
    <physiologicalReaction direction="left-to-right" evidence="22">
        <dbReference type="Rhea" id="RHEA:16090"/>
    </physiologicalReaction>
</comment>
<gene>
    <name evidence="29" type="ORF">ACJMK2_008338</name>
</gene>
<feature type="binding site" evidence="26">
    <location>
        <position position="62"/>
    </location>
    <ligand>
        <name>Zn(2+)</name>
        <dbReference type="ChEBI" id="CHEBI:29105"/>
        <label>2</label>
    </ligand>
</feature>
<evidence type="ECO:0000256" key="10">
    <source>
        <dbReference type="ARBA" id="ARBA00022833"/>
    </source>
</evidence>
<comment type="catalytic activity">
    <reaction evidence="16">
        <text>AMP + H2O = adenosine + phosphate</text>
        <dbReference type="Rhea" id="RHEA:29375"/>
        <dbReference type="ChEBI" id="CHEBI:15377"/>
        <dbReference type="ChEBI" id="CHEBI:16335"/>
        <dbReference type="ChEBI" id="CHEBI:43474"/>
        <dbReference type="ChEBI" id="CHEBI:456215"/>
    </reaction>
    <physiologicalReaction direction="left-to-right" evidence="16">
        <dbReference type="Rhea" id="RHEA:29376"/>
    </physiologicalReaction>
</comment>
<keyword evidence="11 26" id="KW-0460">Magnesium</keyword>
<reference evidence="29 30" key="1">
    <citation type="submission" date="2024-11" db="EMBL/GenBank/DDBJ databases">
        <title>Chromosome-level genome assembly of the freshwater bivalve Anodonta woodiana.</title>
        <authorList>
            <person name="Chen X."/>
        </authorList>
    </citation>
    <scope>NUCLEOTIDE SEQUENCE [LARGE SCALE GENOMIC DNA]</scope>
    <source>
        <strain evidence="29">MN2024</strain>
        <tissue evidence="29">Gills</tissue>
    </source>
</reference>
<dbReference type="SMART" id="SM00098">
    <property type="entry name" value="alkPPc"/>
    <property type="match status" value="1"/>
</dbReference>
<evidence type="ECO:0000256" key="26">
    <source>
        <dbReference type="PIRSR" id="PIRSR601952-2"/>
    </source>
</evidence>
<dbReference type="GO" id="GO:0031214">
    <property type="term" value="P:biomineral tissue development"/>
    <property type="evidence" value="ECO:0007669"/>
    <property type="project" value="UniProtKB-KW"/>
</dbReference>
<feature type="active site" description="Phosphoserine intermediate" evidence="25">
    <location>
        <position position="112"/>
    </location>
</feature>
<dbReference type="GO" id="GO:0046872">
    <property type="term" value="F:metal ion binding"/>
    <property type="evidence" value="ECO:0007669"/>
    <property type="project" value="UniProtKB-KW"/>
</dbReference>
<evidence type="ECO:0000256" key="20">
    <source>
        <dbReference type="ARBA" id="ARBA00048097"/>
    </source>
</evidence>
<dbReference type="Gene3D" id="3.40.720.10">
    <property type="entry name" value="Alkaline Phosphatase, subunit A"/>
    <property type="match status" value="1"/>
</dbReference>
<dbReference type="PRINTS" id="PR00113">
    <property type="entry name" value="ALKPHPHTASE"/>
</dbReference>
<dbReference type="GO" id="GO:0098552">
    <property type="term" value="C:side of membrane"/>
    <property type="evidence" value="ECO:0007669"/>
    <property type="project" value="UniProtKB-KW"/>
</dbReference>
<evidence type="ECO:0000256" key="25">
    <source>
        <dbReference type="PIRSR" id="PIRSR601952-1"/>
    </source>
</evidence>
<dbReference type="PANTHER" id="PTHR11596:SF74">
    <property type="entry name" value="ALKALINE PHOSPHATASE, TISSUE-NONSPECIFIC ISOZYME"/>
    <property type="match status" value="1"/>
</dbReference>
<keyword evidence="14" id="KW-0449">Lipoprotein</keyword>
<dbReference type="InterPro" id="IPR001952">
    <property type="entry name" value="Alkaline_phosphatase"/>
</dbReference>
<keyword evidence="13" id="KW-0325">Glycoprotein</keyword>
<keyword evidence="9" id="KW-0378">Hydrolase</keyword>
<evidence type="ECO:0000256" key="6">
    <source>
        <dbReference type="ARBA" id="ARBA00022591"/>
    </source>
</evidence>